<sequence>MQFKVIIAAVASMAFTGAFAGPVDSIIAREENADQSAQVGQTQQSAQVQQDHQSQQGAQSAQGKQDSQFGLPGGFGFPDIRFPDTIVVNQPPPGGFPGQFDPRIGGPCDPYLGCGQFGPQPFNRFAPQFGCGFMQCNSPFCQGWQFGTCQAPGVFNCPCSYGF</sequence>
<feature type="region of interest" description="Disordered" evidence="1">
    <location>
        <begin position="34"/>
        <end position="78"/>
    </location>
</feature>
<organism evidence="3 4">
    <name type="scientific">Pseudocercospora fuligena</name>
    <dbReference type="NCBI Taxonomy" id="685502"/>
    <lineage>
        <taxon>Eukaryota</taxon>
        <taxon>Fungi</taxon>
        <taxon>Dikarya</taxon>
        <taxon>Ascomycota</taxon>
        <taxon>Pezizomycotina</taxon>
        <taxon>Dothideomycetes</taxon>
        <taxon>Dothideomycetidae</taxon>
        <taxon>Mycosphaerellales</taxon>
        <taxon>Mycosphaerellaceae</taxon>
        <taxon>Pseudocercospora</taxon>
    </lineage>
</organism>
<evidence type="ECO:0000313" key="4">
    <source>
        <dbReference type="Proteomes" id="UP000660729"/>
    </source>
</evidence>
<evidence type="ECO:0008006" key="5">
    <source>
        <dbReference type="Google" id="ProtNLM"/>
    </source>
</evidence>
<feature type="compositionally biased region" description="Low complexity" evidence="1">
    <location>
        <begin position="34"/>
        <end position="68"/>
    </location>
</feature>
<keyword evidence="4" id="KW-1185">Reference proteome</keyword>
<feature type="chain" id="PRO_5034152868" description="Carbohydrate-binding module family 18 protein" evidence="2">
    <location>
        <begin position="21"/>
        <end position="163"/>
    </location>
</feature>
<dbReference type="Proteomes" id="UP000660729">
    <property type="component" value="Unassembled WGS sequence"/>
</dbReference>
<dbReference type="AlphaFoldDB" id="A0A8H6R7N7"/>
<dbReference type="EMBL" id="JABCIY010000273">
    <property type="protein sequence ID" value="KAF7186033.1"/>
    <property type="molecule type" value="Genomic_DNA"/>
</dbReference>
<evidence type="ECO:0000256" key="2">
    <source>
        <dbReference type="SAM" id="SignalP"/>
    </source>
</evidence>
<evidence type="ECO:0000256" key="1">
    <source>
        <dbReference type="SAM" id="MobiDB-lite"/>
    </source>
</evidence>
<feature type="signal peptide" evidence="2">
    <location>
        <begin position="1"/>
        <end position="20"/>
    </location>
</feature>
<evidence type="ECO:0000313" key="3">
    <source>
        <dbReference type="EMBL" id="KAF7186033.1"/>
    </source>
</evidence>
<accession>A0A8H6R7N7</accession>
<reference evidence="3" key="1">
    <citation type="submission" date="2020-04" db="EMBL/GenBank/DDBJ databases">
        <title>Draft genome resource of the tomato pathogen Pseudocercospora fuligena.</title>
        <authorList>
            <person name="Zaccaron A."/>
        </authorList>
    </citation>
    <scope>NUCLEOTIDE SEQUENCE</scope>
    <source>
        <strain evidence="3">PF001</strain>
    </source>
</reference>
<dbReference type="OrthoDB" id="10522184at2759"/>
<gene>
    <name evidence="3" type="ORF">HII31_12634</name>
</gene>
<protein>
    <recommendedName>
        <fullName evidence="5">Carbohydrate-binding module family 18 protein</fullName>
    </recommendedName>
</protein>
<name>A0A8H6R7N7_9PEZI</name>
<proteinExistence type="predicted"/>
<comment type="caution">
    <text evidence="3">The sequence shown here is derived from an EMBL/GenBank/DDBJ whole genome shotgun (WGS) entry which is preliminary data.</text>
</comment>
<keyword evidence="2" id="KW-0732">Signal</keyword>